<evidence type="ECO:0000259" key="9">
    <source>
        <dbReference type="PROSITE" id="PS50850"/>
    </source>
</evidence>
<feature type="transmembrane region" description="Helical" evidence="8">
    <location>
        <begin position="209"/>
        <end position="231"/>
    </location>
</feature>
<sequence>MCFGMFMAILDIQVVATSLPTIQRALAISPSAMSWIQTAYLIAEVIAIPLTGLFTHALSLRWLFAIAVSLFTVASVGCAFSGGFAVLLVFRVLQGFSGGVVIPAVFSAVFTLFPARLHAVATTIGGVVAVLAPTVGPVVGGWITQTWSWPWLFLINLVPGTVAATVTPLLMPKQGVNLRAFARLDTWSLVLLAAALASLMIGLKEAPQRGWVSMPCLSLLIGSMAGMALLIRRTIRAADPIARLTLFRRRSFAIGCALSFCLGTGLYGSTYLMPVFLGFVRRHDAFEIGTIMLVTGVAQLIAAPLAAILESRVGALLLTATGFALFALGLGLSAFQPRTADFGEMLWPQIVRGVAIMFCLLPPTRIALGTLPQAEVADASGLFNLMRNLGGAIGIALIDTILYGRSPIYGEDFRARLLAGDLNAAQAIGLDPMLLINRPPGLPDDATVAFIRPLVERASLALSVNEAWAMLACVAIVGILLVLFARDRTPSSPSVPSDPV</sequence>
<comment type="caution">
    <text evidence="10">The sequence shown here is derived from an EMBL/GenBank/DDBJ whole genome shotgun (WGS) entry which is preliminary data.</text>
</comment>
<feature type="transmembrane region" description="Helical" evidence="8">
    <location>
        <begin position="149"/>
        <end position="172"/>
    </location>
</feature>
<feature type="transmembrane region" description="Helical" evidence="8">
    <location>
        <begin position="96"/>
        <end position="113"/>
    </location>
</feature>
<gene>
    <name evidence="10" type="ORF">J4P68_19390</name>
</gene>
<dbReference type="PROSITE" id="PS50850">
    <property type="entry name" value="MFS"/>
    <property type="match status" value="1"/>
</dbReference>
<keyword evidence="6 8" id="KW-1133">Transmembrane helix</keyword>
<feature type="domain" description="Major facilitator superfamily (MFS) profile" evidence="9">
    <location>
        <begin position="1"/>
        <end position="490"/>
    </location>
</feature>
<evidence type="ECO:0000256" key="2">
    <source>
        <dbReference type="ARBA" id="ARBA00008537"/>
    </source>
</evidence>
<evidence type="ECO:0000256" key="3">
    <source>
        <dbReference type="ARBA" id="ARBA00022448"/>
    </source>
</evidence>
<dbReference type="PANTHER" id="PTHR42718:SF9">
    <property type="entry name" value="MAJOR FACILITATOR SUPERFAMILY MULTIDRUG TRANSPORTER MFSC"/>
    <property type="match status" value="1"/>
</dbReference>
<evidence type="ECO:0000313" key="11">
    <source>
        <dbReference type="Proteomes" id="UP000692816"/>
    </source>
</evidence>
<evidence type="ECO:0000256" key="7">
    <source>
        <dbReference type="ARBA" id="ARBA00023136"/>
    </source>
</evidence>
<dbReference type="Gene3D" id="1.20.1720.10">
    <property type="entry name" value="Multidrug resistance protein D"/>
    <property type="match status" value="1"/>
</dbReference>
<comment type="subcellular location">
    <subcellularLocation>
        <location evidence="1">Cell membrane</location>
        <topology evidence="1">Multi-pass membrane protein</topology>
    </subcellularLocation>
</comment>
<evidence type="ECO:0000256" key="5">
    <source>
        <dbReference type="ARBA" id="ARBA00022692"/>
    </source>
</evidence>
<dbReference type="NCBIfam" id="TIGR00711">
    <property type="entry name" value="efflux_EmrB"/>
    <property type="match status" value="1"/>
</dbReference>
<dbReference type="Proteomes" id="UP000692816">
    <property type="component" value="Unassembled WGS sequence"/>
</dbReference>
<protein>
    <submittedName>
        <fullName evidence="10">DHA2 family efflux MFS transporter permease subunit</fullName>
    </submittedName>
</protein>
<dbReference type="SUPFAM" id="SSF103473">
    <property type="entry name" value="MFS general substrate transporter"/>
    <property type="match status" value="1"/>
</dbReference>
<dbReference type="PANTHER" id="PTHR42718">
    <property type="entry name" value="MAJOR FACILITATOR SUPERFAMILY MULTIDRUG TRANSPORTER MFSC"/>
    <property type="match status" value="1"/>
</dbReference>
<dbReference type="InterPro" id="IPR004638">
    <property type="entry name" value="EmrB-like"/>
</dbReference>
<dbReference type="Gene3D" id="1.20.1250.20">
    <property type="entry name" value="MFS general substrate transporter like domains"/>
    <property type="match status" value="1"/>
</dbReference>
<name>A0ABS3MJF1_9BRAD</name>
<accession>A0ABS3MJF1</accession>
<dbReference type="InterPro" id="IPR011701">
    <property type="entry name" value="MFS"/>
</dbReference>
<evidence type="ECO:0000256" key="6">
    <source>
        <dbReference type="ARBA" id="ARBA00022989"/>
    </source>
</evidence>
<feature type="transmembrane region" description="Helical" evidence="8">
    <location>
        <begin position="467"/>
        <end position="485"/>
    </location>
</feature>
<reference evidence="10" key="1">
    <citation type="journal article" date="2021" name="Int. J. Syst. Evol. Microbiol.">
        <title>Bradyrhizobium septentrionale sp. nov. (sv. septentrionale) and Bradyrhizobium quebecense sp. nov. (sv. septentrionale) associated with legumes native to Canada possess rearranged symbiosis genes and numerous insertion sequences.</title>
        <authorList>
            <person name="Bromfield E.S.P."/>
            <person name="Cloutier S."/>
        </authorList>
    </citation>
    <scope>NUCLEOTIDE SEQUENCE</scope>
    <source>
        <strain evidence="10">12S5</strain>
    </source>
</reference>
<feature type="transmembrane region" description="Helical" evidence="8">
    <location>
        <begin position="62"/>
        <end position="90"/>
    </location>
</feature>
<feature type="transmembrane region" description="Helical" evidence="8">
    <location>
        <begin position="285"/>
        <end position="308"/>
    </location>
</feature>
<dbReference type="RefSeq" id="WP_207840537.1">
    <property type="nucleotide sequence ID" value="NZ_CP088282.1"/>
</dbReference>
<evidence type="ECO:0000313" key="10">
    <source>
        <dbReference type="EMBL" id="MBO1431600.1"/>
    </source>
</evidence>
<keyword evidence="3" id="KW-0813">Transport</keyword>
<proteinExistence type="inferred from homology"/>
<feature type="transmembrane region" description="Helical" evidence="8">
    <location>
        <begin position="37"/>
        <end position="55"/>
    </location>
</feature>
<keyword evidence="11" id="KW-1185">Reference proteome</keyword>
<feature type="transmembrane region" description="Helical" evidence="8">
    <location>
        <begin position="184"/>
        <end position="203"/>
    </location>
</feature>
<keyword evidence="4" id="KW-1003">Cell membrane</keyword>
<feature type="transmembrane region" description="Helical" evidence="8">
    <location>
        <begin position="385"/>
        <end position="404"/>
    </location>
</feature>
<organism evidence="10 11">
    <name type="scientific">Bradyrhizobium quebecense</name>
    <dbReference type="NCBI Taxonomy" id="2748629"/>
    <lineage>
        <taxon>Bacteria</taxon>
        <taxon>Pseudomonadati</taxon>
        <taxon>Pseudomonadota</taxon>
        <taxon>Alphaproteobacteria</taxon>
        <taxon>Hyphomicrobiales</taxon>
        <taxon>Nitrobacteraceae</taxon>
        <taxon>Bradyrhizobium</taxon>
    </lineage>
</organism>
<dbReference type="InterPro" id="IPR036259">
    <property type="entry name" value="MFS_trans_sf"/>
</dbReference>
<dbReference type="EMBL" id="JAGEPA010000001">
    <property type="protein sequence ID" value="MBO1431600.1"/>
    <property type="molecule type" value="Genomic_DNA"/>
</dbReference>
<keyword evidence="7 8" id="KW-0472">Membrane</keyword>
<feature type="transmembrane region" description="Helical" evidence="8">
    <location>
        <begin position="120"/>
        <end position="143"/>
    </location>
</feature>
<dbReference type="Pfam" id="PF07690">
    <property type="entry name" value="MFS_1"/>
    <property type="match status" value="1"/>
</dbReference>
<evidence type="ECO:0000256" key="4">
    <source>
        <dbReference type="ARBA" id="ARBA00022475"/>
    </source>
</evidence>
<feature type="transmembrane region" description="Helical" evidence="8">
    <location>
        <begin position="315"/>
        <end position="334"/>
    </location>
</feature>
<evidence type="ECO:0000256" key="8">
    <source>
        <dbReference type="SAM" id="Phobius"/>
    </source>
</evidence>
<feature type="transmembrane region" description="Helical" evidence="8">
    <location>
        <begin position="252"/>
        <end position="273"/>
    </location>
</feature>
<comment type="similarity">
    <text evidence="2">Belongs to the major facilitator superfamily. EmrB family.</text>
</comment>
<dbReference type="CDD" id="cd17503">
    <property type="entry name" value="MFS_LmrB_MDR_like"/>
    <property type="match status" value="1"/>
</dbReference>
<evidence type="ECO:0000256" key="1">
    <source>
        <dbReference type="ARBA" id="ARBA00004651"/>
    </source>
</evidence>
<keyword evidence="5 8" id="KW-0812">Transmembrane</keyword>
<feature type="transmembrane region" description="Helical" evidence="8">
    <location>
        <begin position="346"/>
        <end position="364"/>
    </location>
</feature>
<dbReference type="InterPro" id="IPR020846">
    <property type="entry name" value="MFS_dom"/>
</dbReference>